<proteinExistence type="predicted"/>
<accession>A0A0P7IXK0</accession>
<dbReference type="AlphaFoldDB" id="A0A0P7IXK0"/>
<dbReference type="STRING" id="154981.AKJ29_17670"/>
<dbReference type="PROSITE" id="PS51257">
    <property type="entry name" value="PROKAR_LIPOPROTEIN"/>
    <property type="match status" value="1"/>
</dbReference>
<sequence length="65" mass="6041">MQLKKLFAGLAIAAVLAGCQWNDLERAGAGAATGAVIAGVANGNVLAGAAIGAGAGALCDDVGAC</sequence>
<evidence type="ECO:0008006" key="3">
    <source>
        <dbReference type="Google" id="ProtNLM"/>
    </source>
</evidence>
<dbReference type="Proteomes" id="UP000050471">
    <property type="component" value="Unassembled WGS sequence"/>
</dbReference>
<dbReference type="EMBL" id="LKBA01000004">
    <property type="protein sequence ID" value="KPN64440.1"/>
    <property type="molecule type" value="Genomic_DNA"/>
</dbReference>
<gene>
    <name evidence="1" type="ORF">AKJ29_17670</name>
</gene>
<comment type="caution">
    <text evidence="1">The sequence shown here is derived from an EMBL/GenBank/DDBJ whole genome shotgun (WGS) entry which is preliminary data.</text>
</comment>
<protein>
    <recommendedName>
        <fullName evidence="3">YMGG-like Gly-zipper domain-containing protein</fullName>
    </recommendedName>
</protein>
<keyword evidence="2" id="KW-1185">Reference proteome</keyword>
<dbReference type="RefSeq" id="WP_055188684.1">
    <property type="nucleotide sequence ID" value="NZ_FPBS01000001.1"/>
</dbReference>
<evidence type="ECO:0000313" key="1">
    <source>
        <dbReference type="EMBL" id="KPN64440.1"/>
    </source>
</evidence>
<name>A0A0P7IXK0_9RHOB</name>
<organism evidence="1 2">
    <name type="scientific">Aliiroseovarius crassostreae</name>
    <dbReference type="NCBI Taxonomy" id="154981"/>
    <lineage>
        <taxon>Bacteria</taxon>
        <taxon>Pseudomonadati</taxon>
        <taxon>Pseudomonadota</taxon>
        <taxon>Alphaproteobacteria</taxon>
        <taxon>Rhodobacterales</taxon>
        <taxon>Paracoccaceae</taxon>
        <taxon>Aliiroseovarius</taxon>
    </lineage>
</organism>
<reference evidence="1 2" key="1">
    <citation type="submission" date="2015-09" db="EMBL/GenBank/DDBJ databases">
        <title>Draft genome sequence of Aliiroseovarius crassostreae CV919-312TSm, the causative agent of Roseovarius Oyster Disease (formerly Juvenile Oyster Disease).</title>
        <authorList>
            <person name="Kessner L."/>
            <person name="Spinard E."/>
            <person name="Nelson D."/>
        </authorList>
    </citation>
    <scope>NUCLEOTIDE SEQUENCE [LARGE SCALE GENOMIC DNA]</scope>
    <source>
        <strain evidence="1 2">CV919-312</strain>
    </source>
</reference>
<evidence type="ECO:0000313" key="2">
    <source>
        <dbReference type="Proteomes" id="UP000050471"/>
    </source>
</evidence>